<dbReference type="InterPro" id="IPR013785">
    <property type="entry name" value="Aldolase_TIM"/>
</dbReference>
<keyword evidence="3 4" id="KW-0664">Pyridoxine biosynthesis</keyword>
<evidence type="ECO:0000313" key="7">
    <source>
        <dbReference type="Proteomes" id="UP000199598"/>
    </source>
</evidence>
<feature type="binding site" evidence="4">
    <location>
        <position position="10"/>
    </location>
    <ligand>
        <name>3-amino-2-oxopropyl phosphate</name>
        <dbReference type="ChEBI" id="CHEBI:57279"/>
    </ligand>
</feature>
<feature type="binding site" evidence="4">
    <location>
        <begin position="223"/>
        <end position="224"/>
    </location>
    <ligand>
        <name>3-amino-2-oxopropyl phosphate</name>
        <dbReference type="ChEBI" id="CHEBI:57279"/>
    </ligand>
</feature>
<feature type="binding site" evidence="4">
    <location>
        <position position="108"/>
    </location>
    <ligand>
        <name>1-deoxy-D-xylulose 5-phosphate</name>
        <dbReference type="ChEBI" id="CHEBI:57792"/>
    </ligand>
</feature>
<comment type="caution">
    <text evidence="4">Lacks conserved residue(s) required for the propagation of feature annotation.</text>
</comment>
<dbReference type="NCBIfam" id="NF003626">
    <property type="entry name" value="PRK05265.1-4"/>
    <property type="match status" value="1"/>
</dbReference>
<dbReference type="RefSeq" id="WP_093518490.1">
    <property type="nucleotide sequence ID" value="NZ_FOSK01000003.1"/>
</dbReference>
<gene>
    <name evidence="4" type="primary">pdxJ</name>
    <name evidence="6" type="ORF">SAMN04488518_1036</name>
</gene>
<dbReference type="Pfam" id="PF03740">
    <property type="entry name" value="PdxJ"/>
    <property type="match status" value="1"/>
</dbReference>
<keyword evidence="2 4" id="KW-0808">Transferase</keyword>
<comment type="similarity">
    <text evidence="4">Belongs to the PNP synthase family.</text>
</comment>
<comment type="pathway">
    <text evidence="4">Cofactor biosynthesis; pyridoxine 5'-phosphate biosynthesis; pyridoxine 5'-phosphate from D-erythrose 4-phosphate: step 5/5.</text>
</comment>
<feature type="site" description="Transition state stabilizer" evidence="4">
    <location>
        <position position="159"/>
    </location>
</feature>
<keyword evidence="7" id="KW-1185">Reference proteome</keyword>
<evidence type="ECO:0000256" key="5">
    <source>
        <dbReference type="NCBIfam" id="TIGR00559"/>
    </source>
</evidence>
<proteinExistence type="inferred from homology"/>
<comment type="subunit">
    <text evidence="4">Homooctamer; tetramer of dimers.</text>
</comment>
<evidence type="ECO:0000256" key="4">
    <source>
        <dbReference type="HAMAP-Rule" id="MF_00279"/>
    </source>
</evidence>
<reference evidence="6 7" key="1">
    <citation type="submission" date="2016-10" db="EMBL/GenBank/DDBJ databases">
        <authorList>
            <person name="Varghese N."/>
            <person name="Submissions S."/>
        </authorList>
    </citation>
    <scope>NUCLEOTIDE SEQUENCE [LARGE SCALE GENOMIC DNA]</scope>
    <source>
        <strain evidence="6 7">DSM 16392</strain>
    </source>
</reference>
<accession>A0A1I3XLB8</accession>
<dbReference type="EC" id="2.6.99.2" evidence="4 5"/>
<evidence type="ECO:0000256" key="3">
    <source>
        <dbReference type="ARBA" id="ARBA00023096"/>
    </source>
</evidence>
<keyword evidence="1 4" id="KW-0963">Cytoplasm</keyword>
<sequence>MKTPSRLSVNVNAVAVLRNRRDVPWPSVTHLAALALNAGAKGITVHPRPDERHIRRTDVEDISKMLREELHGKELCLEGYPDERFMELVKETRPTQVLFVPDDPSQQTSDHGWDFSQNMDLLKDVIATAKTWGVRTSLFVDPDPSQPALAAEAGAERIEIYTGPYGACHSDKEAEKVELEKVVATAEAAKAAGLLVNAGHDLTVENLPALIERVPYISEVSIGHGFTADALEHGFTQSVRRFRHALGEPVEL</sequence>
<evidence type="ECO:0000313" key="6">
    <source>
        <dbReference type="EMBL" id="SFK20295.1"/>
    </source>
</evidence>
<feature type="active site" description="Proton donor" evidence="4">
    <location>
        <position position="200"/>
    </location>
</feature>
<comment type="subcellular location">
    <subcellularLocation>
        <location evidence="4">Cytoplasm</location>
    </subcellularLocation>
</comment>
<dbReference type="HAMAP" id="MF_00279">
    <property type="entry name" value="PdxJ"/>
    <property type="match status" value="1"/>
</dbReference>
<name>A0A1I3XLB8_9HYPH</name>
<feature type="binding site" evidence="4">
    <location>
        <position position="53"/>
    </location>
    <ligand>
        <name>1-deoxy-D-xylulose 5-phosphate</name>
        <dbReference type="ChEBI" id="CHEBI:57792"/>
    </ligand>
</feature>
<comment type="catalytic activity">
    <reaction evidence="4">
        <text>3-amino-2-oxopropyl phosphate + 1-deoxy-D-xylulose 5-phosphate = pyridoxine 5'-phosphate + phosphate + 2 H2O + H(+)</text>
        <dbReference type="Rhea" id="RHEA:15265"/>
        <dbReference type="ChEBI" id="CHEBI:15377"/>
        <dbReference type="ChEBI" id="CHEBI:15378"/>
        <dbReference type="ChEBI" id="CHEBI:43474"/>
        <dbReference type="ChEBI" id="CHEBI:57279"/>
        <dbReference type="ChEBI" id="CHEBI:57792"/>
        <dbReference type="ChEBI" id="CHEBI:58589"/>
        <dbReference type="EC" id="2.6.99.2"/>
    </reaction>
</comment>
<feature type="binding site" evidence="4">
    <location>
        <position position="201"/>
    </location>
    <ligand>
        <name>3-amino-2-oxopropyl phosphate</name>
        <dbReference type="ChEBI" id="CHEBI:57279"/>
    </ligand>
</feature>
<dbReference type="NCBIfam" id="TIGR00559">
    <property type="entry name" value="pdxJ"/>
    <property type="match status" value="1"/>
</dbReference>
<dbReference type="InterPro" id="IPR004569">
    <property type="entry name" value="PyrdxlP_synth_PdxJ"/>
</dbReference>
<dbReference type="Gene3D" id="3.20.20.70">
    <property type="entry name" value="Aldolase class I"/>
    <property type="match status" value="1"/>
</dbReference>
<dbReference type="Proteomes" id="UP000199598">
    <property type="component" value="Unassembled WGS sequence"/>
</dbReference>
<evidence type="ECO:0000256" key="1">
    <source>
        <dbReference type="ARBA" id="ARBA00022490"/>
    </source>
</evidence>
<evidence type="ECO:0000256" key="2">
    <source>
        <dbReference type="ARBA" id="ARBA00022679"/>
    </source>
</evidence>
<feature type="active site" description="Proton acceptor" evidence="4">
    <location>
        <position position="46"/>
    </location>
</feature>
<dbReference type="EMBL" id="FOSK01000003">
    <property type="protein sequence ID" value="SFK20295.1"/>
    <property type="molecule type" value="Genomic_DNA"/>
</dbReference>
<comment type="function">
    <text evidence="4">Catalyzes the complicated ring closure reaction between the two acyclic compounds 1-deoxy-D-xylulose-5-phosphate (DXP) and 3-amino-2-oxopropyl phosphate (1-amino-acetone-3-phosphate or AAP) to form pyridoxine 5'-phosphate (PNP) and inorganic phosphate.</text>
</comment>
<feature type="active site" description="Proton acceptor" evidence="4">
    <location>
        <position position="78"/>
    </location>
</feature>
<comment type="caution">
    <text evidence="6">The sequence shown here is derived from an EMBL/GenBank/DDBJ whole genome shotgun (WGS) entry which is preliminary data.</text>
</comment>
<protein>
    <recommendedName>
        <fullName evidence="4 5">Pyridoxine 5'-phosphate synthase</fullName>
        <shortName evidence="4">PNP synthase</shortName>
        <ecNumber evidence="4 5">2.6.99.2</ecNumber>
    </recommendedName>
</protein>
<dbReference type="SUPFAM" id="SSF63892">
    <property type="entry name" value="Pyridoxine 5'-phosphate synthase"/>
    <property type="match status" value="1"/>
</dbReference>
<dbReference type="PANTHER" id="PTHR30456">
    <property type="entry name" value="PYRIDOXINE 5'-PHOSPHATE SYNTHASE"/>
    <property type="match status" value="1"/>
</dbReference>
<dbReference type="InterPro" id="IPR036130">
    <property type="entry name" value="Pyridoxine-5'_phos_synth"/>
</dbReference>
<organism evidence="6 7">
    <name type="scientific">Pseudovibrio ascidiaceicola</name>
    <dbReference type="NCBI Taxonomy" id="285279"/>
    <lineage>
        <taxon>Bacteria</taxon>
        <taxon>Pseudomonadati</taxon>
        <taxon>Pseudomonadota</taxon>
        <taxon>Alphaproteobacteria</taxon>
        <taxon>Hyphomicrobiales</taxon>
        <taxon>Stappiaceae</taxon>
        <taxon>Pseudovibrio</taxon>
    </lineage>
</organism>
<feature type="binding site" evidence="4">
    <location>
        <position position="21"/>
    </location>
    <ligand>
        <name>3-amino-2-oxopropyl phosphate</name>
        <dbReference type="ChEBI" id="CHEBI:57279"/>
    </ligand>
</feature>
<feature type="binding site" evidence="4">
    <location>
        <position position="48"/>
    </location>
    <ligand>
        <name>1-deoxy-D-xylulose 5-phosphate</name>
        <dbReference type="ChEBI" id="CHEBI:57792"/>
    </ligand>
</feature>
<dbReference type="PANTHER" id="PTHR30456:SF0">
    <property type="entry name" value="PYRIDOXINE 5'-PHOSPHATE SYNTHASE"/>
    <property type="match status" value="1"/>
</dbReference>